<evidence type="ECO:0000256" key="3">
    <source>
        <dbReference type="ARBA" id="ARBA00022833"/>
    </source>
</evidence>
<feature type="domain" description="FLYWCH-type" evidence="6">
    <location>
        <begin position="88"/>
        <end position="145"/>
    </location>
</feature>
<keyword evidence="4" id="KW-0175">Coiled coil</keyword>
<proteinExistence type="predicted"/>
<dbReference type="GO" id="GO:0003700">
    <property type="term" value="F:DNA-binding transcription factor activity"/>
    <property type="evidence" value="ECO:0007669"/>
    <property type="project" value="TreeGrafter"/>
</dbReference>
<dbReference type="GO" id="GO:0002119">
    <property type="term" value="P:nematode larval development"/>
    <property type="evidence" value="ECO:0007669"/>
    <property type="project" value="UniProtKB-ARBA"/>
</dbReference>
<dbReference type="GO" id="GO:0043565">
    <property type="term" value="F:sequence-specific DNA binding"/>
    <property type="evidence" value="ECO:0007669"/>
    <property type="project" value="TreeGrafter"/>
</dbReference>
<dbReference type="AlphaFoldDB" id="A0A1I7U4U9"/>
<protein>
    <submittedName>
        <fullName evidence="8">FLYWCH-type domain-containing protein</fullName>
    </submittedName>
</protein>
<dbReference type="InterPro" id="IPR007588">
    <property type="entry name" value="Znf_FLYWCH"/>
</dbReference>
<dbReference type="GO" id="GO:0045892">
    <property type="term" value="P:negative regulation of DNA-templated transcription"/>
    <property type="evidence" value="ECO:0007669"/>
    <property type="project" value="UniProtKB-ARBA"/>
</dbReference>
<dbReference type="SUPFAM" id="SSF159501">
    <property type="entry name" value="EreA/ChaN-like"/>
    <property type="match status" value="1"/>
</dbReference>
<evidence type="ECO:0000313" key="7">
    <source>
        <dbReference type="Proteomes" id="UP000095282"/>
    </source>
</evidence>
<evidence type="ECO:0000259" key="6">
    <source>
        <dbReference type="Pfam" id="PF04500"/>
    </source>
</evidence>
<keyword evidence="2" id="KW-0863">Zinc-finger</keyword>
<dbReference type="GO" id="GO:0005634">
    <property type="term" value="C:nucleus"/>
    <property type="evidence" value="ECO:0007669"/>
    <property type="project" value="TreeGrafter"/>
</dbReference>
<dbReference type="WBParaSite" id="Csp11.Scaffold629.g14865.t1">
    <property type="protein sequence ID" value="Csp11.Scaffold629.g14865.t1"/>
    <property type="gene ID" value="Csp11.Scaffold629.g14865"/>
</dbReference>
<evidence type="ECO:0000313" key="8">
    <source>
        <dbReference type="WBParaSite" id="Csp11.Scaffold629.g14865.t1"/>
    </source>
</evidence>
<accession>A0A1I7U4U9</accession>
<feature type="region of interest" description="Disordered" evidence="5">
    <location>
        <begin position="1"/>
        <end position="26"/>
    </location>
</feature>
<dbReference type="PANTHER" id="PTHR37975:SF2">
    <property type="entry name" value="FLYWCH TRANSCRIPTION FACTOR 1"/>
    <property type="match status" value="1"/>
</dbReference>
<dbReference type="FunFam" id="2.20.25.240:FF:000002">
    <property type="entry name" value="FLYWCH zinc finger transcription factor homolog"/>
    <property type="match status" value="1"/>
</dbReference>
<dbReference type="Gene3D" id="2.20.25.240">
    <property type="match status" value="1"/>
</dbReference>
<name>A0A1I7U4U9_9PELO</name>
<sequence>MNTDSSIRSSSGSPEGDTAGPSAIPASPAAPIDLNTLIRSLQSNPAIAALLANGTNPNTIVSQLLGAVKGAGIVPKTEIGSPSTPSEKRTRLKVFSNGYFMTFDKISSCGNKHFWRCEYKNTCKARMHTDINSEKIVVYIHDHNHKPPTNEEVRLYGLDPIGYERNRVYVVGSLADPNLRRKIRKQEAERELAAQRLEQQKEEQQREEKNVAAIAAARALYEQALASKNMLSGALAPSSSSGAAAVPTPPQMNFLAQLPFLKQEMNDLPVPGVSSVQPVVPVPNWTSSSSLLIPKMELEAQSQPCSTVTPARPPAAKRKAVEIKQETEDNNDIRNDPLFRSTFEIAQKLRKLWKPVPSRYPRQTKTPSLHWEFYLSMQTDSEEHLYVLLRIERRDEIHLKTALQRFCGKTCVGMLLFGISPKISVILSQLMMAEWENNQFFLLDISNPTRWRLMYVDDQAN</sequence>
<dbReference type="eggNOG" id="ENOG502T0QV">
    <property type="taxonomic scope" value="Eukaryota"/>
</dbReference>
<dbReference type="STRING" id="1561998.A0A1I7U4U9"/>
<feature type="compositionally biased region" description="Low complexity" evidence="5">
    <location>
        <begin position="1"/>
        <end position="13"/>
    </location>
</feature>
<dbReference type="GO" id="GO:0008270">
    <property type="term" value="F:zinc ion binding"/>
    <property type="evidence" value="ECO:0007669"/>
    <property type="project" value="UniProtKB-KW"/>
</dbReference>
<evidence type="ECO:0000256" key="1">
    <source>
        <dbReference type="ARBA" id="ARBA00022723"/>
    </source>
</evidence>
<reference evidence="8" key="1">
    <citation type="submission" date="2016-11" db="UniProtKB">
        <authorList>
            <consortium name="WormBaseParasite"/>
        </authorList>
    </citation>
    <scope>IDENTIFICATION</scope>
</reference>
<organism evidence="7 8">
    <name type="scientific">Caenorhabditis tropicalis</name>
    <dbReference type="NCBI Taxonomy" id="1561998"/>
    <lineage>
        <taxon>Eukaryota</taxon>
        <taxon>Metazoa</taxon>
        <taxon>Ecdysozoa</taxon>
        <taxon>Nematoda</taxon>
        <taxon>Chromadorea</taxon>
        <taxon>Rhabditida</taxon>
        <taxon>Rhabditina</taxon>
        <taxon>Rhabditomorpha</taxon>
        <taxon>Rhabditoidea</taxon>
        <taxon>Rhabditidae</taxon>
        <taxon>Peloderinae</taxon>
        <taxon>Caenorhabditis</taxon>
    </lineage>
</organism>
<evidence type="ECO:0000256" key="4">
    <source>
        <dbReference type="SAM" id="Coils"/>
    </source>
</evidence>
<dbReference type="PANTHER" id="PTHR37975">
    <property type="entry name" value="FLYWCH ZINC FINGER TRANSCRIPTION FACTOR HOMOLOG"/>
    <property type="match status" value="1"/>
</dbReference>
<evidence type="ECO:0000256" key="2">
    <source>
        <dbReference type="ARBA" id="ARBA00022771"/>
    </source>
</evidence>
<keyword evidence="7" id="KW-1185">Reference proteome</keyword>
<dbReference type="Proteomes" id="UP000095282">
    <property type="component" value="Unplaced"/>
</dbReference>
<dbReference type="InterPro" id="IPR052887">
    <property type="entry name" value="FLYWCH-type_ZF"/>
</dbReference>
<feature type="coiled-coil region" evidence="4">
    <location>
        <begin position="180"/>
        <end position="217"/>
    </location>
</feature>
<keyword evidence="1" id="KW-0479">Metal-binding</keyword>
<dbReference type="Pfam" id="PF04500">
    <property type="entry name" value="FLYWCH"/>
    <property type="match status" value="1"/>
</dbReference>
<keyword evidence="3" id="KW-0862">Zinc</keyword>
<evidence type="ECO:0000256" key="5">
    <source>
        <dbReference type="SAM" id="MobiDB-lite"/>
    </source>
</evidence>